<dbReference type="InterPro" id="IPR008266">
    <property type="entry name" value="Tyr_kinase_AS"/>
</dbReference>
<dbReference type="EMBL" id="MU155182">
    <property type="protein sequence ID" value="KAF9481173.1"/>
    <property type="molecule type" value="Genomic_DNA"/>
</dbReference>
<sequence>MLSLQFRLLPSLQEHIEKSAPPHYQPGVPRVYRSFRALIDIASDTSTILSQARPLSVSRRHPYFGSEITPGMPVLIKMVAGAYGEILHLTLARFGYASTLYGFYKEEGLPSLYVFEQLPEDSWITLFDFEIQAGRTGCQPYLSDIRLSLNAILDRLEHEGLVHGDLRANNIMIHVKEGKPVVSPSAPKIGLKLIDFDWGGRAGQVRYPVHRNNNIKKIKWPAPIGEAIEIGHDRQLVDSWWKFFGNFRSLGQLNG</sequence>
<dbReference type="OrthoDB" id="4062651at2759"/>
<dbReference type="AlphaFoldDB" id="A0A9P5Z4B3"/>
<keyword evidence="2" id="KW-1185">Reference proteome</keyword>
<protein>
    <submittedName>
        <fullName evidence="1">Uncharacterized protein</fullName>
    </submittedName>
</protein>
<dbReference type="GO" id="GO:0004672">
    <property type="term" value="F:protein kinase activity"/>
    <property type="evidence" value="ECO:0007669"/>
    <property type="project" value="InterPro"/>
</dbReference>
<comment type="caution">
    <text evidence="1">The sequence shown here is derived from an EMBL/GenBank/DDBJ whole genome shotgun (WGS) entry which is preliminary data.</text>
</comment>
<accession>A0A9P5Z4B3</accession>
<dbReference type="InterPro" id="IPR011009">
    <property type="entry name" value="Kinase-like_dom_sf"/>
</dbReference>
<dbReference type="SUPFAM" id="SSF56112">
    <property type="entry name" value="Protein kinase-like (PK-like)"/>
    <property type="match status" value="1"/>
</dbReference>
<dbReference type="Proteomes" id="UP000807469">
    <property type="component" value="Unassembled WGS sequence"/>
</dbReference>
<evidence type="ECO:0000313" key="2">
    <source>
        <dbReference type="Proteomes" id="UP000807469"/>
    </source>
</evidence>
<proteinExistence type="predicted"/>
<dbReference type="PROSITE" id="PS00109">
    <property type="entry name" value="PROTEIN_KINASE_TYR"/>
    <property type="match status" value="1"/>
</dbReference>
<name>A0A9P5Z4B3_9AGAR</name>
<organism evidence="1 2">
    <name type="scientific">Pholiota conissans</name>
    <dbReference type="NCBI Taxonomy" id="109636"/>
    <lineage>
        <taxon>Eukaryota</taxon>
        <taxon>Fungi</taxon>
        <taxon>Dikarya</taxon>
        <taxon>Basidiomycota</taxon>
        <taxon>Agaricomycotina</taxon>
        <taxon>Agaricomycetes</taxon>
        <taxon>Agaricomycetidae</taxon>
        <taxon>Agaricales</taxon>
        <taxon>Agaricineae</taxon>
        <taxon>Strophariaceae</taxon>
        <taxon>Pholiota</taxon>
    </lineage>
</organism>
<evidence type="ECO:0000313" key="1">
    <source>
        <dbReference type="EMBL" id="KAF9481173.1"/>
    </source>
</evidence>
<gene>
    <name evidence="1" type="ORF">BDN70DRAFT_558408</name>
</gene>
<reference evidence="1" key="1">
    <citation type="submission" date="2020-11" db="EMBL/GenBank/DDBJ databases">
        <authorList>
            <consortium name="DOE Joint Genome Institute"/>
            <person name="Ahrendt S."/>
            <person name="Riley R."/>
            <person name="Andreopoulos W."/>
            <person name="Labutti K."/>
            <person name="Pangilinan J."/>
            <person name="Ruiz-Duenas F.J."/>
            <person name="Barrasa J.M."/>
            <person name="Sanchez-Garcia M."/>
            <person name="Camarero S."/>
            <person name="Miyauchi S."/>
            <person name="Serrano A."/>
            <person name="Linde D."/>
            <person name="Babiker R."/>
            <person name="Drula E."/>
            <person name="Ayuso-Fernandez I."/>
            <person name="Pacheco R."/>
            <person name="Padilla G."/>
            <person name="Ferreira P."/>
            <person name="Barriuso J."/>
            <person name="Kellner H."/>
            <person name="Castanera R."/>
            <person name="Alfaro M."/>
            <person name="Ramirez L."/>
            <person name="Pisabarro A.G."/>
            <person name="Kuo A."/>
            <person name="Tritt A."/>
            <person name="Lipzen A."/>
            <person name="He G."/>
            <person name="Yan M."/>
            <person name="Ng V."/>
            <person name="Cullen D."/>
            <person name="Martin F."/>
            <person name="Rosso M.-N."/>
            <person name="Henrissat B."/>
            <person name="Hibbett D."/>
            <person name="Martinez A.T."/>
            <person name="Grigoriev I.V."/>
        </authorList>
    </citation>
    <scope>NUCLEOTIDE SEQUENCE</scope>
    <source>
        <strain evidence="1">CIRM-BRFM 674</strain>
    </source>
</reference>